<dbReference type="InterPro" id="IPR009057">
    <property type="entry name" value="Homeodomain-like_sf"/>
</dbReference>
<evidence type="ECO:0000256" key="2">
    <source>
        <dbReference type="ARBA" id="ARBA00023015"/>
    </source>
</evidence>
<keyword evidence="8" id="KW-1185">Reference proteome</keyword>
<evidence type="ECO:0000256" key="4">
    <source>
        <dbReference type="ARBA" id="ARBA00023163"/>
    </source>
</evidence>
<sequence>MPKVIDVEQRQQDIAEAVWRVLLRDGITAVSVRDVAAEAGLSPGSLRHTFASKAELLAYSMQLVHRRAEERAYSHSHISDPRDRAIAIISEVLPLDETRRSELEVNLALVAEAPAHPELGEIARRAQHALREGLTILVADMKHHGLCAQRRNVADEARHLHALLTGASMHAMVGDQDNPASALKMVTDHIDSLAR</sequence>
<evidence type="ECO:0000259" key="6">
    <source>
        <dbReference type="PROSITE" id="PS50977"/>
    </source>
</evidence>
<dbReference type="PANTHER" id="PTHR47506:SF1">
    <property type="entry name" value="HTH-TYPE TRANSCRIPTIONAL REGULATOR YJDC"/>
    <property type="match status" value="1"/>
</dbReference>
<dbReference type="EMBL" id="JBHUFB010000022">
    <property type="protein sequence ID" value="MFD1815583.1"/>
    <property type="molecule type" value="Genomic_DNA"/>
</dbReference>
<dbReference type="InterPro" id="IPR039538">
    <property type="entry name" value="BetI_C"/>
</dbReference>
<evidence type="ECO:0000256" key="5">
    <source>
        <dbReference type="PROSITE-ProRule" id="PRU00335"/>
    </source>
</evidence>
<keyword evidence="4" id="KW-0804">Transcription</keyword>
<dbReference type="Pfam" id="PF13977">
    <property type="entry name" value="TetR_C_6"/>
    <property type="match status" value="1"/>
</dbReference>
<dbReference type="SUPFAM" id="SSF48498">
    <property type="entry name" value="Tetracyclin repressor-like, C-terminal domain"/>
    <property type="match status" value="1"/>
</dbReference>
<keyword evidence="2" id="KW-0805">Transcription regulation</keyword>
<protein>
    <submittedName>
        <fullName evidence="7">TetR/AcrR family transcriptional regulator</fullName>
    </submittedName>
</protein>
<keyword evidence="1" id="KW-0678">Repressor</keyword>
<dbReference type="PANTHER" id="PTHR47506">
    <property type="entry name" value="TRANSCRIPTIONAL REGULATORY PROTEIN"/>
    <property type="match status" value="1"/>
</dbReference>
<dbReference type="Pfam" id="PF00440">
    <property type="entry name" value="TetR_N"/>
    <property type="match status" value="1"/>
</dbReference>
<feature type="DNA-binding region" description="H-T-H motif" evidence="5">
    <location>
        <begin position="31"/>
        <end position="50"/>
    </location>
</feature>
<organism evidence="7 8">
    <name type="scientific">Rhodococcus gannanensis</name>
    <dbReference type="NCBI Taxonomy" id="1960308"/>
    <lineage>
        <taxon>Bacteria</taxon>
        <taxon>Bacillati</taxon>
        <taxon>Actinomycetota</taxon>
        <taxon>Actinomycetes</taxon>
        <taxon>Mycobacteriales</taxon>
        <taxon>Nocardiaceae</taxon>
        <taxon>Rhodococcus</taxon>
    </lineage>
</organism>
<accession>A0ABW4PBS7</accession>
<dbReference type="PROSITE" id="PS50977">
    <property type="entry name" value="HTH_TETR_2"/>
    <property type="match status" value="1"/>
</dbReference>
<reference evidence="8" key="1">
    <citation type="journal article" date="2019" name="Int. J. Syst. Evol. Microbiol.">
        <title>The Global Catalogue of Microorganisms (GCM) 10K type strain sequencing project: providing services to taxonomists for standard genome sequencing and annotation.</title>
        <authorList>
            <consortium name="The Broad Institute Genomics Platform"/>
            <consortium name="The Broad Institute Genome Sequencing Center for Infectious Disease"/>
            <person name="Wu L."/>
            <person name="Ma J."/>
        </authorList>
    </citation>
    <scope>NUCLEOTIDE SEQUENCE [LARGE SCALE GENOMIC DNA]</scope>
    <source>
        <strain evidence="8">DT72</strain>
    </source>
</reference>
<dbReference type="InterPro" id="IPR036271">
    <property type="entry name" value="Tet_transcr_reg_TetR-rel_C_sf"/>
</dbReference>
<proteinExistence type="predicted"/>
<evidence type="ECO:0000256" key="1">
    <source>
        <dbReference type="ARBA" id="ARBA00022491"/>
    </source>
</evidence>
<evidence type="ECO:0000313" key="7">
    <source>
        <dbReference type="EMBL" id="MFD1815583.1"/>
    </source>
</evidence>
<name>A0ABW4PBS7_9NOCA</name>
<dbReference type="InterPro" id="IPR001647">
    <property type="entry name" value="HTH_TetR"/>
</dbReference>
<keyword evidence="3 5" id="KW-0238">DNA-binding</keyword>
<gene>
    <name evidence="7" type="ORF">ACFSJG_25495</name>
</gene>
<dbReference type="SUPFAM" id="SSF46689">
    <property type="entry name" value="Homeodomain-like"/>
    <property type="match status" value="1"/>
</dbReference>
<dbReference type="RefSeq" id="WP_378488044.1">
    <property type="nucleotide sequence ID" value="NZ_JBHUFB010000022.1"/>
</dbReference>
<dbReference type="Proteomes" id="UP001597286">
    <property type="component" value="Unassembled WGS sequence"/>
</dbReference>
<dbReference type="Gene3D" id="1.10.357.10">
    <property type="entry name" value="Tetracycline Repressor, domain 2"/>
    <property type="match status" value="1"/>
</dbReference>
<comment type="caution">
    <text evidence="7">The sequence shown here is derived from an EMBL/GenBank/DDBJ whole genome shotgun (WGS) entry which is preliminary data.</text>
</comment>
<feature type="domain" description="HTH tetR-type" evidence="6">
    <location>
        <begin position="8"/>
        <end position="68"/>
    </location>
</feature>
<evidence type="ECO:0000256" key="3">
    <source>
        <dbReference type="ARBA" id="ARBA00023125"/>
    </source>
</evidence>
<evidence type="ECO:0000313" key="8">
    <source>
        <dbReference type="Proteomes" id="UP001597286"/>
    </source>
</evidence>